<dbReference type="Proteomes" id="UP000564677">
    <property type="component" value="Unassembled WGS sequence"/>
</dbReference>
<sequence length="65" mass="6970">MKGTDAQDRVRAWRAWGSLVVSDAAGDIFDAGRITAHGWEAFARRALVASLYAGLIAMVHRGGGR</sequence>
<accession>A0A7X5ZXR0</accession>
<keyword evidence="2" id="KW-1185">Reference proteome</keyword>
<dbReference type="EMBL" id="JAASQV010000007">
    <property type="protein sequence ID" value="NIJ67451.1"/>
    <property type="molecule type" value="Genomic_DNA"/>
</dbReference>
<evidence type="ECO:0000313" key="1">
    <source>
        <dbReference type="EMBL" id="NIJ67451.1"/>
    </source>
</evidence>
<name>A0A7X5ZXR0_9SPHN</name>
<protein>
    <submittedName>
        <fullName evidence="1">Uncharacterized protein</fullName>
    </submittedName>
</protein>
<proteinExistence type="predicted"/>
<dbReference type="RefSeq" id="WP_167301550.1">
    <property type="nucleotide sequence ID" value="NZ_JAASQV010000007.1"/>
</dbReference>
<evidence type="ECO:0000313" key="2">
    <source>
        <dbReference type="Proteomes" id="UP000564677"/>
    </source>
</evidence>
<reference evidence="1 2" key="1">
    <citation type="submission" date="2020-03" db="EMBL/GenBank/DDBJ databases">
        <title>Genomic Encyclopedia of Type Strains, Phase IV (KMG-IV): sequencing the most valuable type-strain genomes for metagenomic binning, comparative biology and taxonomic classification.</title>
        <authorList>
            <person name="Goeker M."/>
        </authorList>
    </citation>
    <scope>NUCLEOTIDE SEQUENCE [LARGE SCALE GENOMIC DNA]</scope>
    <source>
        <strain evidence="1 2">DSM 4733</strain>
    </source>
</reference>
<comment type="caution">
    <text evidence="1">The sequence shown here is derived from an EMBL/GenBank/DDBJ whole genome shotgun (WGS) entry which is preliminary data.</text>
</comment>
<organism evidence="1 2">
    <name type="scientific">Sphingomonas leidyi</name>
    <dbReference type="NCBI Taxonomy" id="68569"/>
    <lineage>
        <taxon>Bacteria</taxon>
        <taxon>Pseudomonadati</taxon>
        <taxon>Pseudomonadota</taxon>
        <taxon>Alphaproteobacteria</taxon>
        <taxon>Sphingomonadales</taxon>
        <taxon>Sphingomonadaceae</taxon>
        <taxon>Sphingomonas</taxon>
    </lineage>
</organism>
<gene>
    <name evidence="1" type="ORF">FHR20_004435</name>
</gene>
<dbReference type="AlphaFoldDB" id="A0A7X5ZXR0"/>